<dbReference type="Proteomes" id="UP001165413">
    <property type="component" value="Unassembled WGS sequence"/>
</dbReference>
<evidence type="ECO:0000259" key="2">
    <source>
        <dbReference type="PROSITE" id="PS51352"/>
    </source>
</evidence>
<evidence type="ECO:0000313" key="3">
    <source>
        <dbReference type="EMBL" id="MCP3427546.1"/>
    </source>
</evidence>
<dbReference type="PROSITE" id="PS51352">
    <property type="entry name" value="THIOREDOXIN_2"/>
    <property type="match status" value="1"/>
</dbReference>
<gene>
    <name evidence="3" type="ORF">NLF92_01130</name>
</gene>
<protein>
    <submittedName>
        <fullName evidence="3">TlpA family protein disulfide reductase</fullName>
    </submittedName>
</protein>
<comment type="caution">
    <text evidence="3">The sequence shown here is derived from an EMBL/GenBank/DDBJ whole genome shotgun (WGS) entry which is preliminary data.</text>
</comment>
<keyword evidence="1" id="KW-0676">Redox-active center</keyword>
<dbReference type="EMBL" id="JANATA010000001">
    <property type="protein sequence ID" value="MCP3427546.1"/>
    <property type="molecule type" value="Genomic_DNA"/>
</dbReference>
<dbReference type="Gene3D" id="3.40.30.10">
    <property type="entry name" value="Glutaredoxin"/>
    <property type="match status" value="1"/>
</dbReference>
<dbReference type="InterPro" id="IPR017937">
    <property type="entry name" value="Thioredoxin_CS"/>
</dbReference>
<dbReference type="AlphaFoldDB" id="A0AA41WZF0"/>
<accession>A0AA41WZF0</accession>
<keyword evidence="4" id="KW-1185">Reference proteome</keyword>
<evidence type="ECO:0000256" key="1">
    <source>
        <dbReference type="ARBA" id="ARBA00023284"/>
    </source>
</evidence>
<dbReference type="PANTHER" id="PTHR42852">
    <property type="entry name" value="THIOL:DISULFIDE INTERCHANGE PROTEIN DSBE"/>
    <property type="match status" value="1"/>
</dbReference>
<reference evidence="3" key="1">
    <citation type="submission" date="2022-07" db="EMBL/GenBank/DDBJ databases">
        <title>Characterization of the Novel Bacterium Alteromonas immobilis LMIT006 and Alteromonas gregis LMIT007.</title>
        <authorList>
            <person name="Lin X."/>
        </authorList>
    </citation>
    <scope>NUCLEOTIDE SEQUENCE</scope>
    <source>
        <strain evidence="3">LMIT007</strain>
    </source>
</reference>
<dbReference type="PANTHER" id="PTHR42852:SF17">
    <property type="entry name" value="THIOREDOXIN-LIKE PROTEIN HI_1115"/>
    <property type="match status" value="1"/>
</dbReference>
<feature type="domain" description="Thioredoxin" evidence="2">
    <location>
        <begin position="19"/>
        <end position="157"/>
    </location>
</feature>
<dbReference type="CDD" id="cd02966">
    <property type="entry name" value="TlpA_like_family"/>
    <property type="match status" value="1"/>
</dbReference>
<proteinExistence type="predicted"/>
<name>A0AA41WZF0_9ALTE</name>
<dbReference type="Pfam" id="PF00578">
    <property type="entry name" value="AhpC-TSA"/>
    <property type="match status" value="1"/>
</dbReference>
<dbReference type="GO" id="GO:0016209">
    <property type="term" value="F:antioxidant activity"/>
    <property type="evidence" value="ECO:0007669"/>
    <property type="project" value="InterPro"/>
</dbReference>
<sequence length="162" mass="18535">MKKHVLLYILLGILSLSLGLVIYQSQNNDFYDSTGQGYRWSELNQKIFIVNYFAEWCAPCLKEIPELNEFYSWAQTQPHVVFVAVSYDPLDVAAVNQLRVKYDIQFPVLAEVGEHFPITPPAYLPATFITYEKKVFPPLLGEQTFDSLQAAVKEVEILLASR</sequence>
<dbReference type="InterPro" id="IPR000866">
    <property type="entry name" value="AhpC/TSA"/>
</dbReference>
<organism evidence="3 4">
    <name type="scientific">Opacimonas viscosa</name>
    <dbReference type="NCBI Taxonomy" id="2961944"/>
    <lineage>
        <taxon>Bacteria</taxon>
        <taxon>Pseudomonadati</taxon>
        <taxon>Pseudomonadota</taxon>
        <taxon>Gammaproteobacteria</taxon>
        <taxon>Alteromonadales</taxon>
        <taxon>Alteromonadaceae</taxon>
        <taxon>Opacimonas</taxon>
    </lineage>
</organism>
<evidence type="ECO:0000313" key="4">
    <source>
        <dbReference type="Proteomes" id="UP001165413"/>
    </source>
</evidence>
<dbReference type="InterPro" id="IPR013766">
    <property type="entry name" value="Thioredoxin_domain"/>
</dbReference>
<dbReference type="RefSeq" id="WP_254097991.1">
    <property type="nucleotide sequence ID" value="NZ_JANATA010000001.1"/>
</dbReference>
<dbReference type="InterPro" id="IPR036249">
    <property type="entry name" value="Thioredoxin-like_sf"/>
</dbReference>
<dbReference type="SUPFAM" id="SSF52833">
    <property type="entry name" value="Thioredoxin-like"/>
    <property type="match status" value="1"/>
</dbReference>
<dbReference type="InterPro" id="IPR050553">
    <property type="entry name" value="Thioredoxin_ResA/DsbE_sf"/>
</dbReference>
<dbReference type="GO" id="GO:0015036">
    <property type="term" value="F:disulfide oxidoreductase activity"/>
    <property type="evidence" value="ECO:0007669"/>
    <property type="project" value="UniProtKB-ARBA"/>
</dbReference>
<dbReference type="PROSITE" id="PS00194">
    <property type="entry name" value="THIOREDOXIN_1"/>
    <property type="match status" value="1"/>
</dbReference>